<evidence type="ECO:0000313" key="5">
    <source>
        <dbReference type="Proteomes" id="UP000198802"/>
    </source>
</evidence>
<dbReference type="GO" id="GO:0055052">
    <property type="term" value="C:ATP-binding cassette (ABC) transporter complex, substrate-binding subunit-containing"/>
    <property type="evidence" value="ECO:0007669"/>
    <property type="project" value="TreeGrafter"/>
</dbReference>
<dbReference type="PANTHER" id="PTHR30061:SF50">
    <property type="entry name" value="MALTOSE_MALTODEXTRIN-BINDING PERIPLASMIC PROTEIN"/>
    <property type="match status" value="1"/>
</dbReference>
<dbReference type="GO" id="GO:0042956">
    <property type="term" value="P:maltodextrin transmembrane transport"/>
    <property type="evidence" value="ECO:0007669"/>
    <property type="project" value="TreeGrafter"/>
</dbReference>
<name>A0A0S4QS02_9ACTN</name>
<keyword evidence="2" id="KW-0813">Transport</keyword>
<dbReference type="AlphaFoldDB" id="A0A0S4QS02"/>
<dbReference type="SUPFAM" id="SSF53850">
    <property type="entry name" value="Periplasmic binding protein-like II"/>
    <property type="match status" value="1"/>
</dbReference>
<evidence type="ECO:0000256" key="3">
    <source>
        <dbReference type="ARBA" id="ARBA00022729"/>
    </source>
</evidence>
<accession>A0A0S4QS02</accession>
<dbReference type="InterPro" id="IPR006059">
    <property type="entry name" value="SBP"/>
</dbReference>
<dbReference type="EMBL" id="FAOZ01000018">
    <property type="protein sequence ID" value="CUU58275.1"/>
    <property type="molecule type" value="Genomic_DNA"/>
</dbReference>
<dbReference type="Gene3D" id="3.40.190.10">
    <property type="entry name" value="Periplasmic binding protein-like II"/>
    <property type="match status" value="2"/>
</dbReference>
<dbReference type="Pfam" id="PF01547">
    <property type="entry name" value="SBP_bac_1"/>
    <property type="match status" value="1"/>
</dbReference>
<protein>
    <submittedName>
        <fullName evidence="4">Multiple sugar transport system substrate-binding protein</fullName>
    </submittedName>
</protein>
<dbReference type="CDD" id="cd14750">
    <property type="entry name" value="PBP2_TMBP"/>
    <property type="match status" value="1"/>
</dbReference>
<gene>
    <name evidence="4" type="ORF">Ga0074812_11847</name>
</gene>
<evidence type="ECO:0000256" key="2">
    <source>
        <dbReference type="ARBA" id="ARBA00022448"/>
    </source>
</evidence>
<keyword evidence="4" id="KW-0762">Sugar transport</keyword>
<keyword evidence="5" id="KW-1185">Reference proteome</keyword>
<dbReference type="GO" id="GO:0015768">
    <property type="term" value="P:maltose transport"/>
    <property type="evidence" value="ECO:0007669"/>
    <property type="project" value="TreeGrafter"/>
</dbReference>
<sequence>MLPRRRPGPVTLDARSARSVLVRPTHAALFRRATVRSAAVRTAAAGSVVVGSATLLIAGCGSRPAGGPPALHWYVYNESSGSFAAAAADCSKSSGGAYRISIDVLPNDADGQRQQLVRRLAAEDTSMDILALDVTWTPEFAEAGWIEAFDDATAQRITTGTLPVATRTGTWANHLYAAPLNTNVQLLWYRKDLVPTPPRTWDEMLAAARGLAARGRPHLVEVQGAQYEGLTVLFNTLVASAGGSILSADGSQVTLGAPAERAVAAIRALADSPAADPSWSNQREDDNRLVFESGAAAFQLNYPFVYPSARHNAPGLVPEIGWAQWPGLVAGQPSHPTIGGYNLAVSSYSAHPGLARRAIECLRGRANQIRTAIRGGLAPTLEALYTDRELLDGGYPFAAAVGEALRNASVRPRTPAYQTVSLQISDALSPPRSASAGRLDGLRTAIADALESKGLVP</sequence>
<evidence type="ECO:0000256" key="1">
    <source>
        <dbReference type="ARBA" id="ARBA00008520"/>
    </source>
</evidence>
<dbReference type="Proteomes" id="UP000198802">
    <property type="component" value="Unassembled WGS sequence"/>
</dbReference>
<comment type="similarity">
    <text evidence="1">Belongs to the bacterial solute-binding protein 1 family.</text>
</comment>
<evidence type="ECO:0000313" key="4">
    <source>
        <dbReference type="EMBL" id="CUU58275.1"/>
    </source>
</evidence>
<dbReference type="PANTHER" id="PTHR30061">
    <property type="entry name" value="MALTOSE-BINDING PERIPLASMIC PROTEIN"/>
    <property type="match status" value="1"/>
</dbReference>
<dbReference type="GO" id="GO:1901982">
    <property type="term" value="F:maltose binding"/>
    <property type="evidence" value="ECO:0007669"/>
    <property type="project" value="TreeGrafter"/>
</dbReference>
<reference evidence="5" key="1">
    <citation type="submission" date="2015-11" db="EMBL/GenBank/DDBJ databases">
        <authorList>
            <person name="Varghese N."/>
        </authorList>
    </citation>
    <scope>NUCLEOTIDE SEQUENCE [LARGE SCALE GENOMIC DNA]</scope>
    <source>
        <strain evidence="5">DSM 45899</strain>
    </source>
</reference>
<dbReference type="RefSeq" id="WP_193209697.1">
    <property type="nucleotide sequence ID" value="NZ_FAOZ01000018.1"/>
</dbReference>
<keyword evidence="3" id="KW-0732">Signal</keyword>
<organism evidence="4 5">
    <name type="scientific">Parafrankia irregularis</name>
    <dbReference type="NCBI Taxonomy" id="795642"/>
    <lineage>
        <taxon>Bacteria</taxon>
        <taxon>Bacillati</taxon>
        <taxon>Actinomycetota</taxon>
        <taxon>Actinomycetes</taxon>
        <taxon>Frankiales</taxon>
        <taxon>Frankiaceae</taxon>
        <taxon>Parafrankia</taxon>
    </lineage>
</organism>
<proteinExistence type="inferred from homology"/>